<dbReference type="SUPFAM" id="SSF102114">
    <property type="entry name" value="Radical SAM enzymes"/>
    <property type="match status" value="1"/>
</dbReference>
<evidence type="ECO:0000256" key="5">
    <source>
        <dbReference type="ARBA" id="ARBA00023014"/>
    </source>
</evidence>
<dbReference type="Gene3D" id="3.80.30.20">
    <property type="entry name" value="tm_1862 like domain"/>
    <property type="match status" value="1"/>
</dbReference>
<evidence type="ECO:0000259" key="6">
    <source>
        <dbReference type="PROSITE" id="PS51332"/>
    </source>
</evidence>
<dbReference type="EMBL" id="SMDR01000001">
    <property type="protein sequence ID" value="TNJ34651.1"/>
    <property type="molecule type" value="Genomic_DNA"/>
</dbReference>
<dbReference type="InterPro" id="IPR023404">
    <property type="entry name" value="rSAM_horseshoe"/>
</dbReference>
<dbReference type="Pfam" id="PF04055">
    <property type="entry name" value="Radical_SAM"/>
    <property type="match status" value="1"/>
</dbReference>
<dbReference type="GO" id="GO:0046872">
    <property type="term" value="F:metal ion binding"/>
    <property type="evidence" value="ECO:0007669"/>
    <property type="project" value="UniProtKB-KW"/>
</dbReference>
<dbReference type="GO" id="GO:0031419">
    <property type="term" value="F:cobalamin binding"/>
    <property type="evidence" value="ECO:0007669"/>
    <property type="project" value="InterPro"/>
</dbReference>
<accession>A0A5C4RUW3</accession>
<dbReference type="InterPro" id="IPR006638">
    <property type="entry name" value="Elp3/MiaA/NifB-like_rSAM"/>
</dbReference>
<evidence type="ECO:0000313" key="8">
    <source>
        <dbReference type="EMBL" id="TNJ34651.1"/>
    </source>
</evidence>
<keyword evidence="5" id="KW-0411">Iron-sulfur</keyword>
<dbReference type="PROSITE" id="PS51332">
    <property type="entry name" value="B12_BINDING"/>
    <property type="match status" value="1"/>
</dbReference>
<dbReference type="SFLD" id="SFLDG01082">
    <property type="entry name" value="B12-binding_domain_containing"/>
    <property type="match status" value="1"/>
</dbReference>
<keyword evidence="3" id="KW-0479">Metal-binding</keyword>
<dbReference type="GO" id="GO:0005829">
    <property type="term" value="C:cytosol"/>
    <property type="evidence" value="ECO:0007669"/>
    <property type="project" value="TreeGrafter"/>
</dbReference>
<dbReference type="Gene3D" id="3.40.50.280">
    <property type="entry name" value="Cobalamin-binding domain"/>
    <property type="match status" value="1"/>
</dbReference>
<dbReference type="Proteomes" id="UP000305760">
    <property type="component" value="Unassembled WGS sequence"/>
</dbReference>
<feature type="domain" description="B12-binding" evidence="6">
    <location>
        <begin position="220"/>
        <end position="359"/>
    </location>
</feature>
<dbReference type="PANTHER" id="PTHR43409">
    <property type="entry name" value="ANAEROBIC MAGNESIUM-PROTOPORPHYRIN IX MONOMETHYL ESTER CYCLASE-RELATED"/>
    <property type="match status" value="1"/>
</dbReference>
<dbReference type="PANTHER" id="PTHR43409:SF16">
    <property type="entry name" value="SLR0320 PROTEIN"/>
    <property type="match status" value="1"/>
</dbReference>
<dbReference type="OrthoDB" id="9801424at2"/>
<dbReference type="SFLD" id="SFLDG01123">
    <property type="entry name" value="methyltransferase_(Class_B)"/>
    <property type="match status" value="1"/>
</dbReference>
<name>A0A5C4RUW3_9GAMM</name>
<protein>
    <submittedName>
        <fullName evidence="8">Radical SAM protein</fullName>
    </submittedName>
</protein>
<evidence type="ECO:0000313" key="9">
    <source>
        <dbReference type="Proteomes" id="UP000305760"/>
    </source>
</evidence>
<keyword evidence="2" id="KW-0949">S-adenosyl-L-methionine</keyword>
<organism evidence="8 9">
    <name type="scientific">Arenimonas terrae</name>
    <dbReference type="NCBI Taxonomy" id="2546226"/>
    <lineage>
        <taxon>Bacteria</taxon>
        <taxon>Pseudomonadati</taxon>
        <taxon>Pseudomonadota</taxon>
        <taxon>Gammaproteobacteria</taxon>
        <taxon>Lysobacterales</taxon>
        <taxon>Lysobacteraceae</taxon>
        <taxon>Arenimonas</taxon>
    </lineage>
</organism>
<keyword evidence="9" id="KW-1185">Reference proteome</keyword>
<comment type="caution">
    <text evidence="8">The sequence shown here is derived from an EMBL/GenBank/DDBJ whole genome shotgun (WGS) entry which is preliminary data.</text>
</comment>
<dbReference type="InterPro" id="IPR034466">
    <property type="entry name" value="Methyltransferase_Class_B"/>
</dbReference>
<comment type="cofactor">
    <cofactor evidence="1">
        <name>[4Fe-4S] cluster</name>
        <dbReference type="ChEBI" id="CHEBI:49883"/>
    </cofactor>
</comment>
<keyword evidence="4" id="KW-0408">Iron</keyword>
<evidence type="ECO:0000256" key="4">
    <source>
        <dbReference type="ARBA" id="ARBA00023004"/>
    </source>
</evidence>
<evidence type="ECO:0000256" key="2">
    <source>
        <dbReference type="ARBA" id="ARBA00022691"/>
    </source>
</evidence>
<dbReference type="GO" id="GO:0003824">
    <property type="term" value="F:catalytic activity"/>
    <property type="evidence" value="ECO:0007669"/>
    <property type="project" value="InterPro"/>
</dbReference>
<evidence type="ECO:0000259" key="7">
    <source>
        <dbReference type="PROSITE" id="PS51918"/>
    </source>
</evidence>
<gene>
    <name evidence="8" type="ORF">E1B00_02365</name>
</gene>
<dbReference type="GO" id="GO:0051539">
    <property type="term" value="F:4 iron, 4 sulfur cluster binding"/>
    <property type="evidence" value="ECO:0007669"/>
    <property type="project" value="UniProtKB-KW"/>
</dbReference>
<feature type="domain" description="Radical SAM core" evidence="7">
    <location>
        <begin position="402"/>
        <end position="629"/>
    </location>
</feature>
<reference evidence="8 9" key="1">
    <citation type="submission" date="2019-03" db="EMBL/GenBank/DDBJ databases">
        <title>Arenimonas daejeonensis sp. nov., isolated from compost.</title>
        <authorList>
            <person name="Jeon C.O."/>
        </authorList>
    </citation>
    <scope>NUCLEOTIDE SEQUENCE [LARGE SCALE GENOMIC DNA]</scope>
    <source>
        <strain evidence="8 9">R29</strain>
    </source>
</reference>
<dbReference type="InterPro" id="IPR051198">
    <property type="entry name" value="BchE-like"/>
</dbReference>
<dbReference type="AlphaFoldDB" id="A0A5C4RUW3"/>
<dbReference type="InterPro" id="IPR007197">
    <property type="entry name" value="rSAM"/>
</dbReference>
<dbReference type="SMART" id="SM00729">
    <property type="entry name" value="Elp3"/>
    <property type="match status" value="1"/>
</dbReference>
<evidence type="ECO:0000256" key="3">
    <source>
        <dbReference type="ARBA" id="ARBA00022723"/>
    </source>
</evidence>
<evidence type="ECO:0000256" key="1">
    <source>
        <dbReference type="ARBA" id="ARBA00001966"/>
    </source>
</evidence>
<proteinExistence type="predicted"/>
<sequence length="825" mass="91400">MLGVIRFPGSIMAIFRLDPALRISTRRGQILAWLPAQARPRILSARTVERLASVLAGLDPSGLPPEELRDLRDAGLLVSPSADQAAAPPSIDLPAQHPSISELPALVRQVSQTCLFPGEREFVAWSPSLRAYCRLPGALALRLLAAGEGKAVPDLLAGLAAGSLDEARARAGLAQLLAAGLLVPATATRTKPVASTSPIETDAVHLGEGDPWAALQPDGRTPIYFVTHHADHLPLALGMLRAHLMAHRGGELLRHYQPLPIVSVGADQMQALYRRFGPGLWLFSNYMWSHEYNRGLSAAAKAADPRNLTIHGGPSAPKYEEACQRHMQANPHVDVVVRGEGEATLVELLEALAKGQGIDALREVAGLTYRSGQALVRTAERHRLAAMDELPSPYLSGMFNHYGGKVVAAILESNRGCPYACTFCDWGSATQQKIRSFDLERVKAEIDWIGRQRIRVLWIADANFGIFKRDVDIAEHVAATKARYGYPREVVVNYPKNATEKIAEIVKVFARAGICSQGIISIQTTDPDTLAVIRRDNIKTKKYDELGDIFRRENLPLSTDLMIGLPGATVKSFKGDLQYYFDDDVGVKAYRTQLLPNAPMSDPEYLRENQIRVDAQQYLVSTSSYSTADLAEMLEIWSAFDIADGYAVLRYVARFLQWEHGIAATELIHAIVRTVRTAPAAYPAITWLFRHFQAERQALGGWGPFYAEIADFARRELGVPMDPGFRTTLRVNELMMPGEGRRFPEVHALEHDFAAWFDANVRARAPAARLLADYPPGRLEITDPYRMCETDFHRIEQYDNHQVFFELASSTSRRRSVPNFVEQRA</sequence>
<dbReference type="SFLD" id="SFLDS00029">
    <property type="entry name" value="Radical_SAM"/>
    <property type="match status" value="1"/>
</dbReference>
<dbReference type="InterPro" id="IPR058240">
    <property type="entry name" value="rSAM_sf"/>
</dbReference>
<dbReference type="PROSITE" id="PS51918">
    <property type="entry name" value="RADICAL_SAM"/>
    <property type="match status" value="1"/>
</dbReference>
<dbReference type="InterPro" id="IPR006158">
    <property type="entry name" value="Cobalamin-bd"/>
</dbReference>